<dbReference type="OrthoDB" id="2374820at2"/>
<evidence type="ECO:0008006" key="3">
    <source>
        <dbReference type="Google" id="ProtNLM"/>
    </source>
</evidence>
<dbReference type="Gene3D" id="3.30.2030.10">
    <property type="entry name" value="YwmB-like"/>
    <property type="match status" value="1"/>
</dbReference>
<dbReference type="Proteomes" id="UP000448867">
    <property type="component" value="Unassembled WGS sequence"/>
</dbReference>
<dbReference type="RefSeq" id="WP_154309590.1">
    <property type="nucleotide sequence ID" value="NZ_WKKI01000063.1"/>
</dbReference>
<protein>
    <recommendedName>
        <fullName evidence="3">YwmB family TATA-box binding protein</fullName>
    </recommendedName>
</protein>
<reference evidence="1 2" key="1">
    <citation type="submission" date="2019-11" db="EMBL/GenBank/DDBJ databases">
        <title>Bacillus lacus genome.</title>
        <authorList>
            <person name="Allen C.J."/>
            <person name="Newman J.D."/>
        </authorList>
    </citation>
    <scope>NUCLEOTIDE SEQUENCE [LARGE SCALE GENOMIC DNA]</scope>
    <source>
        <strain evidence="1 2">KCTC 33946</strain>
    </source>
</reference>
<dbReference type="InterPro" id="IPR014794">
    <property type="entry name" value="DUF1779"/>
</dbReference>
<dbReference type="SUPFAM" id="SSF143842">
    <property type="entry name" value="YwmB-like"/>
    <property type="match status" value="1"/>
</dbReference>
<organism evidence="1 2">
    <name type="scientific">Metabacillus lacus</name>
    <dbReference type="NCBI Taxonomy" id="1983721"/>
    <lineage>
        <taxon>Bacteria</taxon>
        <taxon>Bacillati</taxon>
        <taxon>Bacillota</taxon>
        <taxon>Bacilli</taxon>
        <taxon>Bacillales</taxon>
        <taxon>Bacillaceae</taxon>
        <taxon>Metabacillus</taxon>
    </lineage>
</organism>
<dbReference type="InterPro" id="IPR036209">
    <property type="entry name" value="YwmB-like_sf"/>
</dbReference>
<evidence type="ECO:0000313" key="2">
    <source>
        <dbReference type="Proteomes" id="UP000448867"/>
    </source>
</evidence>
<keyword evidence="2" id="KW-1185">Reference proteome</keyword>
<dbReference type="AlphaFoldDB" id="A0A7X2LZ07"/>
<gene>
    <name evidence="1" type="ORF">GJU40_18600</name>
</gene>
<accession>A0A7X2LZ07</accession>
<dbReference type="EMBL" id="WKKI01000063">
    <property type="protein sequence ID" value="MRX74135.1"/>
    <property type="molecule type" value="Genomic_DNA"/>
</dbReference>
<evidence type="ECO:0000313" key="1">
    <source>
        <dbReference type="EMBL" id="MRX74135.1"/>
    </source>
</evidence>
<dbReference type="Gene3D" id="3.30.360.40">
    <property type="entry name" value="YwmB-like"/>
    <property type="match status" value="1"/>
</dbReference>
<proteinExistence type="predicted"/>
<name>A0A7X2LZ07_9BACI</name>
<sequence>MKEKLNVIIAVILILSLTIVLNSIGAAKLETPLERMASAADKHSISIREWSLYAKKNIALKGEKPDEFVKRFTAEHRQYQWDFQEDNNVLKATGTLRIDSLNVSTQLVVTATTLKNNQSQSYLLYEMKGNGLHTDWEKTTDVFTKKSFDIFHEKVTIFSCIIGNIDDMMKGVLQETLSTLLMEFNAVPVEQLKEQNFVSVSGYTKEWAQLIPAKKGSMNIQIAVRSGEVGKQPTVVIGTPIITTEY</sequence>
<comment type="caution">
    <text evidence="1">The sequence shown here is derived from an EMBL/GenBank/DDBJ whole genome shotgun (WGS) entry which is preliminary data.</text>
</comment>
<dbReference type="Pfam" id="PF08680">
    <property type="entry name" value="DUF1779"/>
    <property type="match status" value="1"/>
</dbReference>